<dbReference type="Pfam" id="PF00787">
    <property type="entry name" value="PX"/>
    <property type="match status" value="1"/>
</dbReference>
<dbReference type="GO" id="GO:0032456">
    <property type="term" value="P:endocytic recycling"/>
    <property type="evidence" value="ECO:0007669"/>
    <property type="project" value="TreeGrafter"/>
</dbReference>
<dbReference type="GO" id="GO:0005769">
    <property type="term" value="C:early endosome"/>
    <property type="evidence" value="ECO:0007669"/>
    <property type="project" value="TreeGrafter"/>
</dbReference>
<feature type="domain" description="EF-hand" evidence="15">
    <location>
        <begin position="717"/>
        <end position="752"/>
    </location>
</feature>
<dbReference type="OrthoDB" id="205639at2759"/>
<dbReference type="Pfam" id="PF13499">
    <property type="entry name" value="EF-hand_7"/>
    <property type="match status" value="2"/>
</dbReference>
<feature type="domain" description="EF-hand" evidence="15">
    <location>
        <begin position="754"/>
        <end position="789"/>
    </location>
</feature>
<dbReference type="EMBL" id="KZ819662">
    <property type="protein sequence ID" value="PWN30290.1"/>
    <property type="molecule type" value="Genomic_DNA"/>
</dbReference>
<dbReference type="PROSITE" id="PS50195">
    <property type="entry name" value="PX"/>
    <property type="match status" value="1"/>
</dbReference>
<evidence type="ECO:0000256" key="11">
    <source>
        <dbReference type="ARBA" id="ARBA00040748"/>
    </source>
</evidence>
<reference evidence="16 17" key="1">
    <citation type="journal article" date="2018" name="Mol. Biol. Evol.">
        <title>Broad Genomic Sampling Reveals a Smut Pathogenic Ancestry of the Fungal Clade Ustilaginomycotina.</title>
        <authorList>
            <person name="Kijpornyongpan T."/>
            <person name="Mondo S.J."/>
            <person name="Barry K."/>
            <person name="Sandor L."/>
            <person name="Lee J."/>
            <person name="Lipzen A."/>
            <person name="Pangilinan J."/>
            <person name="LaButti K."/>
            <person name="Hainaut M."/>
            <person name="Henrissat B."/>
            <person name="Grigoriev I.V."/>
            <person name="Spatafora J.W."/>
            <person name="Aime M.C."/>
        </authorList>
    </citation>
    <scope>NUCLEOTIDE SEQUENCE [LARGE SCALE GENOMIC DNA]</scope>
    <source>
        <strain evidence="16 17">MCA 5214</strain>
    </source>
</reference>
<dbReference type="SUPFAM" id="SSF47473">
    <property type="entry name" value="EF-hand"/>
    <property type="match status" value="1"/>
</dbReference>
<dbReference type="GO" id="GO:0005509">
    <property type="term" value="F:calcium ion binding"/>
    <property type="evidence" value="ECO:0007669"/>
    <property type="project" value="InterPro"/>
</dbReference>
<keyword evidence="10" id="KW-0472">Membrane</keyword>
<evidence type="ECO:0000256" key="2">
    <source>
        <dbReference type="ARBA" id="ARBA00004496"/>
    </source>
</evidence>
<feature type="region of interest" description="Disordered" evidence="13">
    <location>
        <begin position="596"/>
        <end position="681"/>
    </location>
</feature>
<evidence type="ECO:0000313" key="17">
    <source>
        <dbReference type="Proteomes" id="UP000245884"/>
    </source>
</evidence>
<feature type="region of interest" description="Disordered" evidence="13">
    <location>
        <begin position="1"/>
        <end position="60"/>
    </location>
</feature>
<dbReference type="RefSeq" id="XP_025364902.1">
    <property type="nucleotide sequence ID" value="XM_025504654.1"/>
</dbReference>
<dbReference type="InterPro" id="IPR027267">
    <property type="entry name" value="AH/BAR_dom_sf"/>
</dbReference>
<dbReference type="FunFam" id="1.10.238.10:FF:000077">
    <property type="entry name" value="Centrin 1"/>
    <property type="match status" value="1"/>
</dbReference>
<feature type="domain" description="EF-hand" evidence="15">
    <location>
        <begin position="681"/>
        <end position="716"/>
    </location>
</feature>
<dbReference type="InterPro" id="IPR011992">
    <property type="entry name" value="EF-hand-dom_pair"/>
</dbReference>
<dbReference type="GO" id="GO:0034727">
    <property type="term" value="P:piecemeal microautophagy of the nucleus"/>
    <property type="evidence" value="ECO:0007669"/>
    <property type="project" value="TreeGrafter"/>
</dbReference>
<dbReference type="GO" id="GO:0000407">
    <property type="term" value="C:phagophore assembly site"/>
    <property type="evidence" value="ECO:0007669"/>
    <property type="project" value="TreeGrafter"/>
</dbReference>
<evidence type="ECO:0000256" key="9">
    <source>
        <dbReference type="ARBA" id="ARBA00023121"/>
    </source>
</evidence>
<evidence type="ECO:0000256" key="13">
    <source>
        <dbReference type="SAM" id="MobiDB-lite"/>
    </source>
</evidence>
<dbReference type="Gene3D" id="1.20.1270.60">
    <property type="entry name" value="Arfaptin homology (AH) domain/BAR domain"/>
    <property type="match status" value="1"/>
</dbReference>
<dbReference type="PROSITE" id="PS50222">
    <property type="entry name" value="EF_HAND_2"/>
    <property type="match status" value="4"/>
</dbReference>
<dbReference type="InterPro" id="IPR018247">
    <property type="entry name" value="EF_Hand_1_Ca_BS"/>
</dbReference>
<evidence type="ECO:0000256" key="5">
    <source>
        <dbReference type="ARBA" id="ARBA00022490"/>
    </source>
</evidence>
<feature type="compositionally biased region" description="Polar residues" evidence="13">
    <location>
        <begin position="599"/>
        <end position="612"/>
    </location>
</feature>
<keyword evidence="4" id="KW-0813">Transport</keyword>
<dbReference type="Gene3D" id="3.30.1520.10">
    <property type="entry name" value="Phox-like domain"/>
    <property type="match status" value="1"/>
</dbReference>
<keyword evidence="6" id="KW-0479">Metal-binding</keyword>
<dbReference type="AlphaFoldDB" id="A0A316UYB5"/>
<dbReference type="CDD" id="cd06863">
    <property type="entry name" value="PX_Atg24p"/>
    <property type="match status" value="1"/>
</dbReference>
<dbReference type="PANTHER" id="PTHR45949">
    <property type="entry name" value="SORTING NEXIN-4"/>
    <property type="match status" value="1"/>
</dbReference>
<dbReference type="GO" id="GO:0030474">
    <property type="term" value="P:spindle pole body duplication"/>
    <property type="evidence" value="ECO:0007669"/>
    <property type="project" value="UniProtKB-ARBA"/>
</dbReference>
<comment type="similarity">
    <text evidence="3">Belongs to the sorting nexin family.</text>
</comment>
<evidence type="ECO:0000256" key="6">
    <source>
        <dbReference type="ARBA" id="ARBA00022723"/>
    </source>
</evidence>
<keyword evidence="5" id="KW-0963">Cytoplasm</keyword>
<feature type="domain" description="PX" evidence="14">
    <location>
        <begin position="91"/>
        <end position="213"/>
    </location>
</feature>
<dbReference type="GO" id="GO:0015031">
    <property type="term" value="P:protein transport"/>
    <property type="evidence" value="ECO:0007669"/>
    <property type="project" value="TreeGrafter"/>
</dbReference>
<evidence type="ECO:0000259" key="15">
    <source>
        <dbReference type="PROSITE" id="PS50222"/>
    </source>
</evidence>
<dbReference type="InterPro" id="IPR036871">
    <property type="entry name" value="PX_dom_sf"/>
</dbReference>
<feature type="domain" description="EF-hand" evidence="15">
    <location>
        <begin position="790"/>
        <end position="823"/>
    </location>
</feature>
<feature type="compositionally biased region" description="Basic residues" evidence="13">
    <location>
        <begin position="656"/>
        <end position="670"/>
    </location>
</feature>
<organism evidence="16 17">
    <name type="scientific">Jaminaea rosea</name>
    <dbReference type="NCBI Taxonomy" id="1569628"/>
    <lineage>
        <taxon>Eukaryota</taxon>
        <taxon>Fungi</taxon>
        <taxon>Dikarya</taxon>
        <taxon>Basidiomycota</taxon>
        <taxon>Ustilaginomycotina</taxon>
        <taxon>Exobasidiomycetes</taxon>
        <taxon>Microstromatales</taxon>
        <taxon>Microstromatales incertae sedis</taxon>
        <taxon>Jaminaea</taxon>
    </lineage>
</organism>
<dbReference type="PROSITE" id="PS00018">
    <property type="entry name" value="EF_HAND_1"/>
    <property type="match status" value="2"/>
</dbReference>
<dbReference type="SMART" id="SM00054">
    <property type="entry name" value="EFh"/>
    <property type="match status" value="4"/>
</dbReference>
<evidence type="ECO:0000256" key="12">
    <source>
        <dbReference type="ARBA" id="ARBA00041273"/>
    </source>
</evidence>
<comment type="subcellular location">
    <subcellularLocation>
        <location evidence="2">Cytoplasm</location>
    </subcellularLocation>
    <subcellularLocation>
        <location evidence="1">Endomembrane system</location>
        <topology evidence="1">Peripheral membrane protein</topology>
    </subcellularLocation>
</comment>
<evidence type="ECO:0000256" key="4">
    <source>
        <dbReference type="ARBA" id="ARBA00022448"/>
    </source>
</evidence>
<dbReference type="GO" id="GO:0035091">
    <property type="term" value="F:phosphatidylinositol binding"/>
    <property type="evidence" value="ECO:0007669"/>
    <property type="project" value="InterPro"/>
</dbReference>
<proteinExistence type="inferred from homology"/>
<evidence type="ECO:0000313" key="16">
    <source>
        <dbReference type="EMBL" id="PWN30290.1"/>
    </source>
</evidence>
<evidence type="ECO:0000256" key="10">
    <source>
        <dbReference type="ARBA" id="ARBA00023136"/>
    </source>
</evidence>
<dbReference type="Proteomes" id="UP000245884">
    <property type="component" value="Unassembled WGS sequence"/>
</dbReference>
<feature type="region of interest" description="Disordered" evidence="13">
    <location>
        <begin position="291"/>
        <end position="364"/>
    </location>
</feature>
<dbReference type="SUPFAM" id="SSF64268">
    <property type="entry name" value="PX domain"/>
    <property type="match status" value="1"/>
</dbReference>
<dbReference type="Gene3D" id="1.10.238.10">
    <property type="entry name" value="EF-hand"/>
    <property type="match status" value="2"/>
</dbReference>
<protein>
    <recommendedName>
        <fullName evidence="11">Sorting nexin-4</fullName>
    </recommendedName>
    <alternativeName>
        <fullName evidence="12">Autophagy-related protein 24</fullName>
    </alternativeName>
</protein>
<dbReference type="STRING" id="1569628.A0A316UYB5"/>
<evidence type="ECO:0000256" key="8">
    <source>
        <dbReference type="ARBA" id="ARBA00022837"/>
    </source>
</evidence>
<feature type="compositionally biased region" description="Low complexity" evidence="13">
    <location>
        <begin position="219"/>
        <end position="233"/>
    </location>
</feature>
<feature type="region of interest" description="Disordered" evidence="13">
    <location>
        <begin position="218"/>
        <end position="243"/>
    </location>
</feature>
<keyword evidence="8" id="KW-0106">Calcium</keyword>
<feature type="compositionally biased region" description="Low complexity" evidence="13">
    <location>
        <begin position="297"/>
        <end position="318"/>
    </location>
</feature>
<dbReference type="CDD" id="cd00051">
    <property type="entry name" value="EFh"/>
    <property type="match status" value="2"/>
</dbReference>
<feature type="compositionally biased region" description="Acidic residues" evidence="13">
    <location>
        <begin position="1"/>
        <end position="10"/>
    </location>
</feature>
<dbReference type="SMART" id="SM00312">
    <property type="entry name" value="PX"/>
    <property type="match status" value="1"/>
</dbReference>
<feature type="compositionally biased region" description="Low complexity" evidence="13">
    <location>
        <begin position="24"/>
        <end position="55"/>
    </location>
</feature>
<dbReference type="PANTHER" id="PTHR45949:SF2">
    <property type="entry name" value="SORTING NEXIN-4"/>
    <property type="match status" value="1"/>
</dbReference>
<dbReference type="GO" id="GO:0061709">
    <property type="term" value="P:reticulophagy"/>
    <property type="evidence" value="ECO:0007669"/>
    <property type="project" value="TreeGrafter"/>
</dbReference>
<keyword evidence="7" id="KW-0677">Repeat</keyword>
<dbReference type="InterPro" id="IPR002048">
    <property type="entry name" value="EF_hand_dom"/>
</dbReference>
<keyword evidence="9" id="KW-0446">Lipid-binding</keyword>
<dbReference type="GO" id="GO:0005825">
    <property type="term" value="C:half bridge of spindle pole body"/>
    <property type="evidence" value="ECO:0007669"/>
    <property type="project" value="UniProtKB-ARBA"/>
</dbReference>
<dbReference type="InterPro" id="IPR001683">
    <property type="entry name" value="PX_dom"/>
</dbReference>
<evidence type="ECO:0000259" key="14">
    <source>
        <dbReference type="PROSITE" id="PS50195"/>
    </source>
</evidence>
<feature type="compositionally biased region" description="Low complexity" evidence="13">
    <location>
        <begin position="327"/>
        <end position="361"/>
    </location>
</feature>
<keyword evidence="17" id="KW-1185">Reference proteome</keyword>
<dbReference type="GeneID" id="37026477"/>
<accession>A0A316UYB5</accession>
<dbReference type="GO" id="GO:0000422">
    <property type="term" value="P:autophagy of mitochondrion"/>
    <property type="evidence" value="ECO:0007669"/>
    <property type="project" value="TreeGrafter"/>
</dbReference>
<evidence type="ECO:0000256" key="1">
    <source>
        <dbReference type="ARBA" id="ARBA00004184"/>
    </source>
</evidence>
<gene>
    <name evidence="16" type="ORF">BDZ90DRAFT_225172</name>
</gene>
<evidence type="ECO:0000256" key="3">
    <source>
        <dbReference type="ARBA" id="ARBA00010883"/>
    </source>
</evidence>
<evidence type="ECO:0000256" key="7">
    <source>
        <dbReference type="ARBA" id="ARBA00022737"/>
    </source>
</evidence>
<sequence>MVVSTEDEDNFTSITWESADDAQRSASASNAAAGSAPASSAAAAAATASSSSSSAPQPTGVELVLGTHNVADPYSRPLPSEESGQPRWQGFLLAQVTEARREHEGTKEMFVSYGIRAETNLRHFARTRIATRRRFQDFRFLRQNLARDFPACVVAPLPDKHRMEYLTGDRFSDEFIARRVADLQLFLERVCRHPTLQRSQLLRSFLESTEWHVEMHMHTSSAASGSSSSTSTGIDEGPRAPQGILDTLSDTFLNAFTKVRKPDEKFEIMKERLEKFDEGLGGVERVVSKGRVRWTGSPSTPSSSASASSPPPSAFSSAYLRNHGGDSSASSTPTSAMSRFSPWRSTSSSNQPRSPSNPASPKQQLLAPNLGLESQDLAGDYEELASSIEGLGLLESGITDALNRFAATSNEWARIMRETTGRSTEDLSSHLHAILAYSAAHRSVLKLRDQKQVDFEELTDYLSSVVSERDRLSSLSSPYGGGHGHGGVRGSGLTGYLKDRMDHLRGVDEERTRVERMARLDGRIKELQDAVTLSHDVSVAFSDEVVKENVVFHLAKDQEMKDLLGAYAEGQVEMWKRGEEAWDALIPRLEAIKVDASHKQAQSPMSLYTPSSKSKRRTPAGSGSASGVVLDGIRGNGAGTPSGRSGAAGGSSSHRDHLHHNGGSSSHHHRDGPSAADLSDEQRQEIKEAFELFDTDKDGAVDFHELKVAMRALGFDLKKAEVLKLLRDHDRRGDGLMEWEDFSRIMSDRIAARDPMEEIRRAFALFDDDNTGKISVKNLRRVAKELGEQLDEDELQAMIDEFDLDQDGEINEQEFVQIMMDEN</sequence>
<name>A0A316UYB5_9BASI</name>